<organism evidence="1 2">
    <name type="scientific">Cichorium intybus</name>
    <name type="common">Chicory</name>
    <dbReference type="NCBI Taxonomy" id="13427"/>
    <lineage>
        <taxon>Eukaryota</taxon>
        <taxon>Viridiplantae</taxon>
        <taxon>Streptophyta</taxon>
        <taxon>Embryophyta</taxon>
        <taxon>Tracheophyta</taxon>
        <taxon>Spermatophyta</taxon>
        <taxon>Magnoliopsida</taxon>
        <taxon>eudicotyledons</taxon>
        <taxon>Gunneridae</taxon>
        <taxon>Pentapetalae</taxon>
        <taxon>asterids</taxon>
        <taxon>campanulids</taxon>
        <taxon>Asterales</taxon>
        <taxon>Asteraceae</taxon>
        <taxon>Cichorioideae</taxon>
        <taxon>Cichorieae</taxon>
        <taxon>Cichoriinae</taxon>
        <taxon>Cichorium</taxon>
    </lineage>
</organism>
<comment type="caution">
    <text evidence="1">The sequence shown here is derived from an EMBL/GenBank/DDBJ whole genome shotgun (WGS) entry which is preliminary data.</text>
</comment>
<reference evidence="1 2" key="2">
    <citation type="journal article" date="2022" name="Mol. Ecol. Resour.">
        <title>The genomes of chicory, endive, great burdock and yacon provide insights into Asteraceae paleo-polyploidization history and plant inulin production.</title>
        <authorList>
            <person name="Fan W."/>
            <person name="Wang S."/>
            <person name="Wang H."/>
            <person name="Wang A."/>
            <person name="Jiang F."/>
            <person name="Liu H."/>
            <person name="Zhao H."/>
            <person name="Xu D."/>
            <person name="Zhang Y."/>
        </authorList>
    </citation>
    <scope>NUCLEOTIDE SEQUENCE [LARGE SCALE GENOMIC DNA]</scope>
    <source>
        <strain evidence="2">cv. Punajuju</strain>
        <tissue evidence="1">Leaves</tissue>
    </source>
</reference>
<sequence>MRSPPPSEDTLKLLQVLREKKEKGCDGESGKGRAGNTFLVGTGPGDPELLTLKALKECCSSTQHNTDMEVLFFLQASTVVELNKEIGIRGREGKLQPARYDTCFIFSLPKNSSMPKNEYTVYCYHHFDAHLSTAFVYPPSPLFSPNLIPEPWISPAITATSRPPSPHKHSTEPPPYQFSHPEDLAFNLTCSIAAATVSIQ</sequence>
<name>A0ACB8ZSG8_CICIN</name>
<proteinExistence type="predicted"/>
<keyword evidence="2" id="KW-1185">Reference proteome</keyword>
<dbReference type="EMBL" id="CM042016">
    <property type="protein sequence ID" value="KAI3700656.1"/>
    <property type="molecule type" value="Genomic_DNA"/>
</dbReference>
<protein>
    <submittedName>
        <fullName evidence="1">Uncharacterized protein</fullName>
    </submittedName>
</protein>
<dbReference type="Proteomes" id="UP001055811">
    <property type="component" value="Linkage Group LG08"/>
</dbReference>
<accession>A0ACB8ZSG8</accession>
<reference evidence="2" key="1">
    <citation type="journal article" date="2022" name="Mol. Ecol. Resour.">
        <title>The genomes of chicory, endive, great burdock and yacon provide insights into Asteraceae palaeo-polyploidization history and plant inulin production.</title>
        <authorList>
            <person name="Fan W."/>
            <person name="Wang S."/>
            <person name="Wang H."/>
            <person name="Wang A."/>
            <person name="Jiang F."/>
            <person name="Liu H."/>
            <person name="Zhao H."/>
            <person name="Xu D."/>
            <person name="Zhang Y."/>
        </authorList>
    </citation>
    <scope>NUCLEOTIDE SEQUENCE [LARGE SCALE GENOMIC DNA]</scope>
    <source>
        <strain evidence="2">cv. Punajuju</strain>
    </source>
</reference>
<evidence type="ECO:0000313" key="2">
    <source>
        <dbReference type="Proteomes" id="UP001055811"/>
    </source>
</evidence>
<gene>
    <name evidence="1" type="ORF">L2E82_45293</name>
</gene>
<evidence type="ECO:0000313" key="1">
    <source>
        <dbReference type="EMBL" id="KAI3700656.1"/>
    </source>
</evidence>